<dbReference type="PANTHER" id="PTHR47718:SF13">
    <property type="entry name" value="OS09G0290500 PROTEIN"/>
    <property type="match status" value="1"/>
</dbReference>
<feature type="compositionally biased region" description="Basic residues" evidence="1">
    <location>
        <begin position="292"/>
        <end position="302"/>
    </location>
</feature>
<dbReference type="PANTHER" id="PTHR47718">
    <property type="entry name" value="OS01G0519700 PROTEIN"/>
    <property type="match status" value="1"/>
</dbReference>
<reference evidence="2 3" key="1">
    <citation type="journal article" date="2017" name="Genome Biol.">
        <title>New reference genome sequences of hot pepper reveal the massive evolution of plant disease-resistance genes by retroduplication.</title>
        <authorList>
            <person name="Kim S."/>
            <person name="Park J."/>
            <person name="Yeom S.I."/>
            <person name="Kim Y.M."/>
            <person name="Seo E."/>
            <person name="Kim K.T."/>
            <person name="Kim M.S."/>
            <person name="Lee J.M."/>
            <person name="Cheong K."/>
            <person name="Shin H.S."/>
            <person name="Kim S.B."/>
            <person name="Han K."/>
            <person name="Lee J."/>
            <person name="Park M."/>
            <person name="Lee H.A."/>
            <person name="Lee H.Y."/>
            <person name="Lee Y."/>
            <person name="Oh S."/>
            <person name="Lee J.H."/>
            <person name="Choi E."/>
            <person name="Choi E."/>
            <person name="Lee S.E."/>
            <person name="Jeon J."/>
            <person name="Kim H."/>
            <person name="Choi G."/>
            <person name="Song H."/>
            <person name="Lee J."/>
            <person name="Lee S.C."/>
            <person name="Kwon J.K."/>
            <person name="Lee H.Y."/>
            <person name="Koo N."/>
            <person name="Hong Y."/>
            <person name="Kim R.W."/>
            <person name="Kang W.H."/>
            <person name="Huh J.H."/>
            <person name="Kang B.C."/>
            <person name="Yang T.J."/>
            <person name="Lee Y.H."/>
            <person name="Bennetzen J.L."/>
            <person name="Choi D."/>
        </authorList>
    </citation>
    <scope>NUCLEOTIDE SEQUENCE [LARGE SCALE GENOMIC DNA]</scope>
    <source>
        <strain evidence="3">cv. PBC81</strain>
    </source>
</reference>
<dbReference type="Proteomes" id="UP000224567">
    <property type="component" value="Unassembled WGS sequence"/>
</dbReference>
<organism evidence="2 3">
    <name type="scientific">Capsicum baccatum</name>
    <name type="common">Peruvian pepper</name>
    <dbReference type="NCBI Taxonomy" id="33114"/>
    <lineage>
        <taxon>Eukaryota</taxon>
        <taxon>Viridiplantae</taxon>
        <taxon>Streptophyta</taxon>
        <taxon>Embryophyta</taxon>
        <taxon>Tracheophyta</taxon>
        <taxon>Spermatophyta</taxon>
        <taxon>Magnoliopsida</taxon>
        <taxon>eudicotyledons</taxon>
        <taxon>Gunneridae</taxon>
        <taxon>Pentapetalae</taxon>
        <taxon>asterids</taxon>
        <taxon>lamiids</taxon>
        <taxon>Solanales</taxon>
        <taxon>Solanaceae</taxon>
        <taxon>Solanoideae</taxon>
        <taxon>Capsiceae</taxon>
        <taxon>Capsicum</taxon>
    </lineage>
</organism>
<reference evidence="3" key="2">
    <citation type="journal article" date="2017" name="J. Anim. Genet.">
        <title>Multiple reference genome sequences of hot pepper reveal the massive evolution of plant disease resistance genes by retroduplication.</title>
        <authorList>
            <person name="Kim S."/>
            <person name="Park J."/>
            <person name="Yeom S.-I."/>
            <person name="Kim Y.-M."/>
            <person name="Seo E."/>
            <person name="Kim K.-T."/>
            <person name="Kim M.-S."/>
            <person name="Lee J.M."/>
            <person name="Cheong K."/>
            <person name="Shin H.-S."/>
            <person name="Kim S.-B."/>
            <person name="Han K."/>
            <person name="Lee J."/>
            <person name="Park M."/>
            <person name="Lee H.-A."/>
            <person name="Lee H.-Y."/>
            <person name="Lee Y."/>
            <person name="Oh S."/>
            <person name="Lee J.H."/>
            <person name="Choi E."/>
            <person name="Choi E."/>
            <person name="Lee S.E."/>
            <person name="Jeon J."/>
            <person name="Kim H."/>
            <person name="Choi G."/>
            <person name="Song H."/>
            <person name="Lee J."/>
            <person name="Lee S.-C."/>
            <person name="Kwon J.-K."/>
            <person name="Lee H.-Y."/>
            <person name="Koo N."/>
            <person name="Hong Y."/>
            <person name="Kim R.W."/>
            <person name="Kang W.-H."/>
            <person name="Huh J.H."/>
            <person name="Kang B.-C."/>
            <person name="Yang T.-J."/>
            <person name="Lee Y.-H."/>
            <person name="Bennetzen J.L."/>
            <person name="Choi D."/>
        </authorList>
    </citation>
    <scope>NUCLEOTIDE SEQUENCE [LARGE SCALE GENOMIC DNA]</scope>
    <source>
        <strain evidence="3">cv. PBC81</strain>
    </source>
</reference>
<accession>A0A2G2VFD8</accession>
<gene>
    <name evidence="2" type="ORF">CQW23_28023</name>
</gene>
<evidence type="ECO:0000313" key="3">
    <source>
        <dbReference type="Proteomes" id="UP000224567"/>
    </source>
</evidence>
<dbReference type="OrthoDB" id="1572185at2759"/>
<evidence type="ECO:0008006" key="4">
    <source>
        <dbReference type="Google" id="ProtNLM"/>
    </source>
</evidence>
<feature type="region of interest" description="Disordered" evidence="1">
    <location>
        <begin position="275"/>
        <end position="333"/>
    </location>
</feature>
<protein>
    <recommendedName>
        <fullName evidence="4">Protein FAR1-RELATED SEQUENCE</fullName>
    </recommendedName>
</protein>
<keyword evidence="3" id="KW-1185">Reference proteome</keyword>
<name>A0A2G2VFD8_CAPBA</name>
<evidence type="ECO:0000313" key="2">
    <source>
        <dbReference type="EMBL" id="PHT31686.1"/>
    </source>
</evidence>
<sequence length="333" mass="38015">MENSNLYEENIGVEVPSEEIDMDETGQIVPYIDVENLQDPISKSLRSERKKSEAQENLIDLLDNSGVRPSKIAPILISQAGGVDQLNLTGQDIQNYLQTRRQKDLEKGDAELMLHKSVNQRIQILSLPAHYLLDRWTRNATKEKAIDHPSEITNVKPSTLWFNNIMMHSMGLAEKATRSEKHYLFAHQRLLQLYRELDELSYESEEDCVSNDQVGEKYCEMNQVAEQNCEMNSCEQSQDVTLFDPSVVVTKGRPESFRKKYAFEVAQKAKKVSSQKNKNVCSQKIQKVPSQKPKRRTKNMKLNKKETSSNSNVEAEQKSTTTSNEANAMVTNL</sequence>
<feature type="compositionally biased region" description="Polar residues" evidence="1">
    <location>
        <begin position="308"/>
        <end position="333"/>
    </location>
</feature>
<proteinExistence type="predicted"/>
<dbReference type="AlphaFoldDB" id="A0A2G2VFD8"/>
<evidence type="ECO:0000256" key="1">
    <source>
        <dbReference type="SAM" id="MobiDB-lite"/>
    </source>
</evidence>
<feature type="compositionally biased region" description="Polar residues" evidence="1">
    <location>
        <begin position="275"/>
        <end position="289"/>
    </location>
</feature>
<comment type="caution">
    <text evidence="2">The sequence shown here is derived from an EMBL/GenBank/DDBJ whole genome shotgun (WGS) entry which is preliminary data.</text>
</comment>
<dbReference type="EMBL" id="MLFT02000012">
    <property type="protein sequence ID" value="PHT31686.1"/>
    <property type="molecule type" value="Genomic_DNA"/>
</dbReference>